<feature type="domain" description="NlpC/P60" evidence="7">
    <location>
        <begin position="134"/>
        <end position="256"/>
    </location>
</feature>
<evidence type="ECO:0000256" key="2">
    <source>
        <dbReference type="ARBA" id="ARBA00022670"/>
    </source>
</evidence>
<dbReference type="PROSITE" id="PS51935">
    <property type="entry name" value="NLPC_P60"/>
    <property type="match status" value="1"/>
</dbReference>
<gene>
    <name evidence="8" type="ORF">JFL43_18095</name>
</gene>
<feature type="chain" id="PRO_5047092908" evidence="5">
    <location>
        <begin position="27"/>
        <end position="256"/>
    </location>
</feature>
<proteinExistence type="inferred from homology"/>
<dbReference type="EMBL" id="JAEOAH010000038">
    <property type="protein sequence ID" value="MBK3496738.1"/>
    <property type="molecule type" value="Genomic_DNA"/>
</dbReference>
<evidence type="ECO:0000313" key="8">
    <source>
        <dbReference type="EMBL" id="MBK3496738.1"/>
    </source>
</evidence>
<evidence type="ECO:0000259" key="7">
    <source>
        <dbReference type="PROSITE" id="PS51935"/>
    </source>
</evidence>
<dbReference type="Pfam" id="PF08239">
    <property type="entry name" value="SH3_3"/>
    <property type="match status" value="1"/>
</dbReference>
<evidence type="ECO:0000256" key="5">
    <source>
        <dbReference type="SAM" id="SignalP"/>
    </source>
</evidence>
<keyword evidence="3" id="KW-0378">Hydrolase</keyword>
<keyword evidence="2" id="KW-0645">Protease</keyword>
<dbReference type="InterPro" id="IPR051202">
    <property type="entry name" value="Peptidase_C40"/>
</dbReference>
<keyword evidence="4" id="KW-0788">Thiol protease</keyword>
<dbReference type="SMART" id="SM00287">
    <property type="entry name" value="SH3b"/>
    <property type="match status" value="1"/>
</dbReference>
<dbReference type="PANTHER" id="PTHR47053:SF1">
    <property type="entry name" value="MUREIN DD-ENDOPEPTIDASE MEPH-RELATED"/>
    <property type="match status" value="1"/>
</dbReference>
<dbReference type="RefSeq" id="WP_100796729.1">
    <property type="nucleotide sequence ID" value="NZ_JAEOAH010000038.1"/>
</dbReference>
<comment type="similarity">
    <text evidence="1">Belongs to the peptidase C40 family.</text>
</comment>
<sequence>MKKKNLFTAITAGTLALTISFTGLTAGQQNTASAESLTSTNEVHKSTAITTVASSTATKISGKYKTTAALNMRKSASTKSKVILTAKKGAIVKATYKKKVSGTTWYKVTYNGKTGWMTSAYLKKYKKVSKVSNSATGSAIINAGRKYLGVPYVWGGTTPSGFDCSGFTQYTYNQAGMGSIPRNSRAQREAASYTSNPQVGDLIFFSENPGGSYITHVGLYAGNGQVLHAAGNQVQYQSISSGSYWGARIMSYGTFR</sequence>
<dbReference type="Proteomes" id="UP000618943">
    <property type="component" value="Unassembled WGS sequence"/>
</dbReference>
<reference evidence="8 9" key="1">
    <citation type="submission" date="2020-12" db="EMBL/GenBank/DDBJ databases">
        <title>YIM B01967 draft genome.</title>
        <authorList>
            <person name="Yan X."/>
        </authorList>
    </citation>
    <scope>NUCLEOTIDE SEQUENCE [LARGE SCALE GENOMIC DNA]</scope>
    <source>
        <strain evidence="8 9">YIM B01967</strain>
    </source>
</reference>
<dbReference type="PANTHER" id="PTHR47053">
    <property type="entry name" value="MUREIN DD-ENDOPEPTIDASE MEPH-RELATED"/>
    <property type="match status" value="1"/>
</dbReference>
<dbReference type="PROSITE" id="PS51781">
    <property type="entry name" value="SH3B"/>
    <property type="match status" value="1"/>
</dbReference>
<evidence type="ECO:0000256" key="1">
    <source>
        <dbReference type="ARBA" id="ARBA00007074"/>
    </source>
</evidence>
<feature type="domain" description="SH3b" evidence="6">
    <location>
        <begin position="60"/>
        <end position="126"/>
    </location>
</feature>
<keyword evidence="5" id="KW-0732">Signal</keyword>
<feature type="signal peptide" evidence="5">
    <location>
        <begin position="1"/>
        <end position="26"/>
    </location>
</feature>
<name>A0ABS1HBG0_9BACL</name>
<dbReference type="Pfam" id="PF00877">
    <property type="entry name" value="NLPC_P60"/>
    <property type="match status" value="1"/>
</dbReference>
<evidence type="ECO:0000256" key="3">
    <source>
        <dbReference type="ARBA" id="ARBA00022801"/>
    </source>
</evidence>
<dbReference type="Gene3D" id="3.90.1720.10">
    <property type="entry name" value="endopeptidase domain like (from Nostoc punctiforme)"/>
    <property type="match status" value="1"/>
</dbReference>
<organism evidence="8 9">
    <name type="scientific">Viridibacillus soli</name>
    <dbReference type="NCBI Taxonomy" id="2798301"/>
    <lineage>
        <taxon>Bacteria</taxon>
        <taxon>Bacillati</taxon>
        <taxon>Bacillota</taxon>
        <taxon>Bacilli</taxon>
        <taxon>Bacillales</taxon>
        <taxon>Caryophanaceae</taxon>
        <taxon>Viridibacillus</taxon>
    </lineage>
</organism>
<evidence type="ECO:0000313" key="9">
    <source>
        <dbReference type="Proteomes" id="UP000618943"/>
    </source>
</evidence>
<accession>A0ABS1HBG0</accession>
<dbReference type="InterPro" id="IPR003646">
    <property type="entry name" value="SH3-like_bac-type"/>
</dbReference>
<dbReference type="InterPro" id="IPR038765">
    <property type="entry name" value="Papain-like_cys_pep_sf"/>
</dbReference>
<comment type="caution">
    <text evidence="8">The sequence shown here is derived from an EMBL/GenBank/DDBJ whole genome shotgun (WGS) entry which is preliminary data.</text>
</comment>
<dbReference type="SUPFAM" id="SSF54001">
    <property type="entry name" value="Cysteine proteinases"/>
    <property type="match status" value="1"/>
</dbReference>
<keyword evidence="9" id="KW-1185">Reference proteome</keyword>
<dbReference type="Gene3D" id="2.30.30.40">
    <property type="entry name" value="SH3 Domains"/>
    <property type="match status" value="1"/>
</dbReference>
<evidence type="ECO:0000259" key="6">
    <source>
        <dbReference type="PROSITE" id="PS51781"/>
    </source>
</evidence>
<evidence type="ECO:0000256" key="4">
    <source>
        <dbReference type="ARBA" id="ARBA00022807"/>
    </source>
</evidence>
<dbReference type="InterPro" id="IPR000064">
    <property type="entry name" value="NLP_P60_dom"/>
</dbReference>
<protein>
    <submittedName>
        <fullName evidence="8">C40 family peptidase</fullName>
    </submittedName>
</protein>